<organism evidence="2 3">
    <name type="scientific">Diaporthe vaccinii</name>
    <dbReference type="NCBI Taxonomy" id="105482"/>
    <lineage>
        <taxon>Eukaryota</taxon>
        <taxon>Fungi</taxon>
        <taxon>Dikarya</taxon>
        <taxon>Ascomycota</taxon>
        <taxon>Pezizomycotina</taxon>
        <taxon>Sordariomycetes</taxon>
        <taxon>Sordariomycetidae</taxon>
        <taxon>Diaporthales</taxon>
        <taxon>Diaporthaceae</taxon>
        <taxon>Diaporthe</taxon>
        <taxon>Diaporthe eres species complex</taxon>
    </lineage>
</organism>
<reference evidence="2 3" key="1">
    <citation type="submission" date="2024-03" db="EMBL/GenBank/DDBJ databases">
        <title>A high-quality draft genome sequence of Diaporthe vaccinii, a causative agent of upright dieback and viscid rot disease in cranberry plants.</title>
        <authorList>
            <person name="Sarrasin M."/>
            <person name="Lang B.F."/>
            <person name="Burger G."/>
        </authorList>
    </citation>
    <scope>NUCLEOTIDE SEQUENCE [LARGE SCALE GENOMIC DNA]</scope>
    <source>
        <strain evidence="2 3">IS7</strain>
    </source>
</reference>
<sequence>MRETGSGAQYSTLRPSLSTTSFPQSTRRHNQPAIDTPRSVPDESHDGNPLLRNFPSIRRKANPEVLTFRN</sequence>
<keyword evidence="3" id="KW-1185">Reference proteome</keyword>
<comment type="caution">
    <text evidence="2">The sequence shown here is derived from an EMBL/GenBank/DDBJ whole genome shotgun (WGS) entry which is preliminary data.</text>
</comment>
<proteinExistence type="predicted"/>
<dbReference type="EMBL" id="JBAWTH010000015">
    <property type="protein sequence ID" value="KAL2288778.1"/>
    <property type="molecule type" value="Genomic_DNA"/>
</dbReference>
<evidence type="ECO:0000313" key="2">
    <source>
        <dbReference type="EMBL" id="KAL2288778.1"/>
    </source>
</evidence>
<name>A0ABR4F294_9PEZI</name>
<protein>
    <submittedName>
        <fullName evidence="2">Uncharacterized protein</fullName>
    </submittedName>
</protein>
<evidence type="ECO:0000313" key="3">
    <source>
        <dbReference type="Proteomes" id="UP001600888"/>
    </source>
</evidence>
<evidence type="ECO:0000256" key="1">
    <source>
        <dbReference type="SAM" id="MobiDB-lite"/>
    </source>
</evidence>
<accession>A0ABR4F294</accession>
<dbReference type="Proteomes" id="UP001600888">
    <property type="component" value="Unassembled WGS sequence"/>
</dbReference>
<gene>
    <name evidence="2" type="ORF">FJTKL_03443</name>
</gene>
<feature type="compositionally biased region" description="Polar residues" evidence="1">
    <location>
        <begin position="1"/>
        <end position="25"/>
    </location>
</feature>
<feature type="region of interest" description="Disordered" evidence="1">
    <location>
        <begin position="1"/>
        <end position="70"/>
    </location>
</feature>